<feature type="domain" description="CHAD" evidence="3">
    <location>
        <begin position="215"/>
        <end position="514"/>
    </location>
</feature>
<dbReference type="Gene3D" id="2.40.320.10">
    <property type="entry name" value="Hypothetical Protein Pfu-838710-001"/>
    <property type="match status" value="1"/>
</dbReference>
<dbReference type="Proteomes" id="UP001344658">
    <property type="component" value="Unassembled WGS sequence"/>
</dbReference>
<dbReference type="Pfam" id="PF01928">
    <property type="entry name" value="CYTH"/>
    <property type="match status" value="1"/>
</dbReference>
<feature type="domain" description="CYTH" evidence="2">
    <location>
        <begin position="5"/>
        <end position="207"/>
    </location>
</feature>
<proteinExistence type="predicted"/>
<feature type="compositionally biased region" description="Basic and acidic residues" evidence="1">
    <location>
        <begin position="1"/>
        <end position="14"/>
    </location>
</feature>
<dbReference type="CDD" id="cd07374">
    <property type="entry name" value="CYTH-like_Pase"/>
    <property type="match status" value="1"/>
</dbReference>
<dbReference type="InterPro" id="IPR007899">
    <property type="entry name" value="CHAD_dom"/>
</dbReference>
<dbReference type="RefSeq" id="WP_330793931.1">
    <property type="nucleotide sequence ID" value="NZ_JAZEWV010000005.1"/>
</dbReference>
<evidence type="ECO:0000313" key="5">
    <source>
        <dbReference type="Proteomes" id="UP001344658"/>
    </source>
</evidence>
<dbReference type="Pfam" id="PF05235">
    <property type="entry name" value="CHAD"/>
    <property type="match status" value="1"/>
</dbReference>
<dbReference type="SMART" id="SM01118">
    <property type="entry name" value="CYTH"/>
    <property type="match status" value="1"/>
</dbReference>
<dbReference type="SUPFAM" id="SSF55154">
    <property type="entry name" value="CYTH-like phosphatases"/>
    <property type="match status" value="1"/>
</dbReference>
<dbReference type="PANTHER" id="PTHR39339">
    <property type="entry name" value="SLR1444 PROTEIN"/>
    <property type="match status" value="1"/>
</dbReference>
<feature type="region of interest" description="Disordered" evidence="1">
    <location>
        <begin position="1"/>
        <end position="27"/>
    </location>
</feature>
<evidence type="ECO:0000259" key="2">
    <source>
        <dbReference type="PROSITE" id="PS51707"/>
    </source>
</evidence>
<organism evidence="4 5">
    <name type="scientific">Actinacidiphila polyblastidii</name>
    <dbReference type="NCBI Taxonomy" id="3110430"/>
    <lineage>
        <taxon>Bacteria</taxon>
        <taxon>Bacillati</taxon>
        <taxon>Actinomycetota</taxon>
        <taxon>Actinomycetes</taxon>
        <taxon>Kitasatosporales</taxon>
        <taxon>Streptomycetaceae</taxon>
        <taxon>Actinacidiphila</taxon>
    </lineage>
</organism>
<dbReference type="SMART" id="SM00880">
    <property type="entry name" value="CHAD"/>
    <property type="match status" value="1"/>
</dbReference>
<reference evidence="4 5" key="1">
    <citation type="submission" date="2023-12" db="EMBL/GenBank/DDBJ databases">
        <title>Streptomyces sp. V4-01.</title>
        <authorList>
            <person name="Somphong A."/>
            <person name="Phongsopitanun W."/>
        </authorList>
    </citation>
    <scope>NUCLEOTIDE SEQUENCE [LARGE SCALE GENOMIC DNA]</scope>
    <source>
        <strain evidence="4 5">V4-01</strain>
    </source>
</reference>
<dbReference type="InterPro" id="IPR023577">
    <property type="entry name" value="CYTH_domain"/>
</dbReference>
<sequence length="516" mass="54951">MGRRFSETERKYEAGHGQGSVRPDLDGLAARTRDLDPVRLDALYHDTPRLTLAAHRVTLRRRTGGDDEGWHLKLPAGGFGAGAAANADTRTEVHAPLGRPGGGPPDELRTEIAALVRGRPLEPVVRLRTTRRRVLLLDAAGRTLAEIAYDEVVAEPGGAAWAEIEVELGHGAPRLLDAVEERLLAAGARRSGSGSKLARALGARLVPAPRGPDPVRTAGETATAYLHAQYTAILDLDPAVRRTEEDAVHRMRVATRRARSALKSFRAELDRAATAPLGAELKWLAAALGAERDREVLAERLARRLAEIPRPEGAGTAGTAGTAAQEAARRRLTAATGGTATAGPPHTAGAPPELDDARYFALLDALEALLAHPPYTPRATAPAPRAAEATVRRDHTRLRHAVEAALALPPGDTRDTALHEARKDAKRARYSGEAAETVLGPRAAAHTGRMKSVQQLLGEHQDAVMCRTAVAAVRTAALAAGEDPAPYDAIIDRERRTAADTEAALPDLWRSADHPL</sequence>
<accession>A0ABU7P850</accession>
<dbReference type="EMBL" id="JAZEWV010000005">
    <property type="protein sequence ID" value="MEE4541998.1"/>
    <property type="molecule type" value="Genomic_DNA"/>
</dbReference>
<keyword evidence="5" id="KW-1185">Reference proteome</keyword>
<dbReference type="PROSITE" id="PS51707">
    <property type="entry name" value="CYTH"/>
    <property type="match status" value="1"/>
</dbReference>
<dbReference type="PROSITE" id="PS51708">
    <property type="entry name" value="CHAD"/>
    <property type="match status" value="1"/>
</dbReference>
<evidence type="ECO:0000259" key="3">
    <source>
        <dbReference type="PROSITE" id="PS51708"/>
    </source>
</evidence>
<comment type="caution">
    <text evidence="4">The sequence shown here is derived from an EMBL/GenBank/DDBJ whole genome shotgun (WGS) entry which is preliminary data.</text>
</comment>
<evidence type="ECO:0000313" key="4">
    <source>
        <dbReference type="EMBL" id="MEE4541998.1"/>
    </source>
</evidence>
<gene>
    <name evidence="4" type="ORF">V2S66_08450</name>
</gene>
<dbReference type="InterPro" id="IPR038186">
    <property type="entry name" value="CHAD_dom_sf"/>
</dbReference>
<dbReference type="InterPro" id="IPR033469">
    <property type="entry name" value="CYTH-like_dom_sf"/>
</dbReference>
<dbReference type="Gene3D" id="1.40.20.10">
    <property type="entry name" value="CHAD domain"/>
    <property type="match status" value="1"/>
</dbReference>
<evidence type="ECO:0000256" key="1">
    <source>
        <dbReference type="SAM" id="MobiDB-lite"/>
    </source>
</evidence>
<protein>
    <submittedName>
        <fullName evidence="4">CYTH and CHAD domain-containing protein</fullName>
    </submittedName>
</protein>
<name>A0ABU7P850_9ACTN</name>
<dbReference type="PANTHER" id="PTHR39339:SF1">
    <property type="entry name" value="CHAD DOMAIN-CONTAINING PROTEIN"/>
    <property type="match status" value="1"/>
</dbReference>